<gene>
    <name evidence="1" type="ORF">QAD02_018393</name>
</gene>
<reference evidence="1" key="1">
    <citation type="submission" date="2023-04" db="EMBL/GenBank/DDBJ databases">
        <title>A chromosome-level genome assembly of the parasitoid wasp Eretmocerus hayati.</title>
        <authorList>
            <person name="Zhong Y."/>
            <person name="Liu S."/>
            <person name="Liu Y."/>
        </authorList>
    </citation>
    <scope>NUCLEOTIDE SEQUENCE</scope>
    <source>
        <strain evidence="1">ZJU_SS_LIU_2023</strain>
    </source>
</reference>
<evidence type="ECO:0000313" key="1">
    <source>
        <dbReference type="EMBL" id="KAJ8682601.1"/>
    </source>
</evidence>
<proteinExistence type="predicted"/>
<protein>
    <submittedName>
        <fullName evidence="1">Uncharacterized protein</fullName>
    </submittedName>
</protein>
<keyword evidence="2" id="KW-1185">Reference proteome</keyword>
<accession>A0ACC2PIF3</accession>
<sequence>MTDDNSVDDAMEETVNVEENTIDADEPVDLEKTIQEFYDQIDKNKRLFKLLAAENNFDGRIILYVYAKTQDISQFRVELSRMIIKAEFLKKDWRNPPLKIEPPRCVELSEELVDFFHTEKKPTLYYDPYYSTVNDKGVVHKKNASGPIVNAIDYVKTILTVANLSKLLPHKKEPTKNNVAAPVTVNLSILQVEPKELTPQLISKIIRVWLESFSYRRDTVFATIEGWEIISTYPVYKNEEIAVQLNELDFSRMFDTKFPGDIVCSARLKTQWPTTSRQLIKSTENKIAIPKRKGGRRSLQSQNEEDELADLVTYETLIELMNNNKDIANDNHRDGTALLLLTYIIKLNYKSKLSVAGDPWRPVQKDITQAFIVRAKGDVDLPKIVEKLEKFHLDHYSASQPYIVFCGELRALTCCHVVYHSLIYKFTQPIDAADFIFKLLYVLKLDFPPACPQVYSFLQSYTFQMEKLRTIASAPQVKALAVDISNITLQ</sequence>
<evidence type="ECO:0000313" key="2">
    <source>
        <dbReference type="Proteomes" id="UP001239111"/>
    </source>
</evidence>
<name>A0ACC2PIF3_9HYME</name>
<dbReference type="Proteomes" id="UP001239111">
    <property type="component" value="Chromosome 1"/>
</dbReference>
<dbReference type="EMBL" id="CM056741">
    <property type="protein sequence ID" value="KAJ8682601.1"/>
    <property type="molecule type" value="Genomic_DNA"/>
</dbReference>
<comment type="caution">
    <text evidence="1">The sequence shown here is derived from an EMBL/GenBank/DDBJ whole genome shotgun (WGS) entry which is preliminary data.</text>
</comment>
<organism evidence="1 2">
    <name type="scientific">Eretmocerus hayati</name>
    <dbReference type="NCBI Taxonomy" id="131215"/>
    <lineage>
        <taxon>Eukaryota</taxon>
        <taxon>Metazoa</taxon>
        <taxon>Ecdysozoa</taxon>
        <taxon>Arthropoda</taxon>
        <taxon>Hexapoda</taxon>
        <taxon>Insecta</taxon>
        <taxon>Pterygota</taxon>
        <taxon>Neoptera</taxon>
        <taxon>Endopterygota</taxon>
        <taxon>Hymenoptera</taxon>
        <taxon>Apocrita</taxon>
        <taxon>Proctotrupomorpha</taxon>
        <taxon>Chalcidoidea</taxon>
        <taxon>Aphelinidae</taxon>
        <taxon>Aphelininae</taxon>
        <taxon>Eretmocerus</taxon>
    </lineage>
</organism>